<reference evidence="2" key="1">
    <citation type="submission" date="2018-10" db="EMBL/GenBank/DDBJ databases">
        <title>Hidden diversity of soil giant viruses.</title>
        <authorList>
            <person name="Schulz F."/>
            <person name="Alteio L."/>
            <person name="Goudeau D."/>
            <person name="Ryan E.M."/>
            <person name="Malmstrom R.R."/>
            <person name="Blanchard J."/>
            <person name="Woyke T."/>
        </authorList>
    </citation>
    <scope>NUCLEOTIDE SEQUENCE</scope>
    <source>
        <strain evidence="2">EDV1</strain>
    </source>
</reference>
<proteinExistence type="predicted"/>
<evidence type="ECO:0000256" key="1">
    <source>
        <dbReference type="SAM" id="MobiDB-lite"/>
    </source>
</evidence>
<protein>
    <submittedName>
        <fullName evidence="2">Uncharacterized protein</fullName>
    </submittedName>
</protein>
<feature type="region of interest" description="Disordered" evidence="1">
    <location>
        <begin position="1"/>
        <end position="26"/>
    </location>
</feature>
<organism evidence="2">
    <name type="scientific">Edafosvirus sp</name>
    <dbReference type="NCBI Taxonomy" id="2487765"/>
    <lineage>
        <taxon>Viruses</taxon>
        <taxon>Varidnaviria</taxon>
        <taxon>Bamfordvirae</taxon>
        <taxon>Nucleocytoviricota</taxon>
        <taxon>Megaviricetes</taxon>
        <taxon>Imitervirales</taxon>
        <taxon>Mimiviridae</taxon>
        <taxon>Klosneuvirinae</taxon>
    </lineage>
</organism>
<accession>A0A3G4ZVY6</accession>
<name>A0A3G4ZVY6_9VIRU</name>
<dbReference type="EMBL" id="MK072071">
    <property type="protein sequence ID" value="AYV78161.1"/>
    <property type="molecule type" value="Genomic_DNA"/>
</dbReference>
<sequence>MGNEITYTYERPSGFQTSTTYYTPTPPPPPVTHHHTTVYETTHVQPTPPVVYVQSGYSPYVMPPIPPIPPIPPMHTYGTSVHTVTHAPTESLTFGPAGIHYHQSTPGVTVTTTTQPQPRVTARTVRTTVYRDNTDAFW</sequence>
<gene>
    <name evidence="2" type="ORF">Edafosvirus6_10</name>
</gene>
<evidence type="ECO:0000313" key="2">
    <source>
        <dbReference type="EMBL" id="AYV78161.1"/>
    </source>
</evidence>